<dbReference type="OrthoDB" id="3215534at2759"/>
<evidence type="ECO:0000313" key="1">
    <source>
        <dbReference type="EMBL" id="PCH43535.1"/>
    </source>
</evidence>
<dbReference type="AlphaFoldDB" id="A0A2H3JPW3"/>
<dbReference type="STRING" id="742152.A0A2H3JPW3"/>
<keyword evidence="2" id="KW-1185">Reference proteome</keyword>
<dbReference type="Proteomes" id="UP000218811">
    <property type="component" value="Unassembled WGS sequence"/>
</dbReference>
<reference evidence="1 2" key="1">
    <citation type="journal article" date="2012" name="Science">
        <title>The Paleozoic origin of enzymatic lignin decomposition reconstructed from 31 fungal genomes.</title>
        <authorList>
            <person name="Floudas D."/>
            <person name="Binder M."/>
            <person name="Riley R."/>
            <person name="Barry K."/>
            <person name="Blanchette R.A."/>
            <person name="Henrissat B."/>
            <person name="Martinez A.T."/>
            <person name="Otillar R."/>
            <person name="Spatafora J.W."/>
            <person name="Yadav J.S."/>
            <person name="Aerts A."/>
            <person name="Benoit I."/>
            <person name="Boyd A."/>
            <person name="Carlson A."/>
            <person name="Copeland A."/>
            <person name="Coutinho P.M."/>
            <person name="de Vries R.P."/>
            <person name="Ferreira P."/>
            <person name="Findley K."/>
            <person name="Foster B."/>
            <person name="Gaskell J."/>
            <person name="Glotzer D."/>
            <person name="Gorecki P."/>
            <person name="Heitman J."/>
            <person name="Hesse C."/>
            <person name="Hori C."/>
            <person name="Igarashi K."/>
            <person name="Jurgens J.A."/>
            <person name="Kallen N."/>
            <person name="Kersten P."/>
            <person name="Kohler A."/>
            <person name="Kuees U."/>
            <person name="Kumar T.K.A."/>
            <person name="Kuo A."/>
            <person name="LaButti K."/>
            <person name="Larrondo L.F."/>
            <person name="Lindquist E."/>
            <person name="Ling A."/>
            <person name="Lombard V."/>
            <person name="Lucas S."/>
            <person name="Lundell T."/>
            <person name="Martin R."/>
            <person name="McLaughlin D.J."/>
            <person name="Morgenstern I."/>
            <person name="Morin E."/>
            <person name="Murat C."/>
            <person name="Nagy L.G."/>
            <person name="Nolan M."/>
            <person name="Ohm R.A."/>
            <person name="Patyshakuliyeva A."/>
            <person name="Rokas A."/>
            <person name="Ruiz-Duenas F.J."/>
            <person name="Sabat G."/>
            <person name="Salamov A."/>
            <person name="Samejima M."/>
            <person name="Schmutz J."/>
            <person name="Slot J.C."/>
            <person name="St John F."/>
            <person name="Stenlid J."/>
            <person name="Sun H."/>
            <person name="Sun S."/>
            <person name="Syed K."/>
            <person name="Tsang A."/>
            <person name="Wiebenga A."/>
            <person name="Young D."/>
            <person name="Pisabarro A."/>
            <person name="Eastwood D.C."/>
            <person name="Martin F."/>
            <person name="Cullen D."/>
            <person name="Grigoriev I.V."/>
            <person name="Hibbett D.S."/>
        </authorList>
    </citation>
    <scope>NUCLEOTIDE SEQUENCE [LARGE SCALE GENOMIC DNA]</scope>
    <source>
        <strain evidence="1 2">MD-104</strain>
    </source>
</reference>
<sequence>MAREPTTYPWSNSRNSPFPEAPAIWPSGPEVDSAISTYLKGIICKEPGWAKFVQGRSSVLTISQQLEQYRYVQSKFDQYERSQTPPDLAGAPTVTITRAHVLKAFNLTASWGDECTEVLALTALYGPGGVHEEARVVAMLDQKPPISTGMQVKKYLALLREVNAKWTIVDRV</sequence>
<proteinExistence type="predicted"/>
<dbReference type="EMBL" id="KB468146">
    <property type="protein sequence ID" value="PCH43535.1"/>
    <property type="molecule type" value="Genomic_DNA"/>
</dbReference>
<evidence type="ECO:0000313" key="2">
    <source>
        <dbReference type="Proteomes" id="UP000218811"/>
    </source>
</evidence>
<gene>
    <name evidence="1" type="ORF">WOLCODRAFT_144561</name>
</gene>
<protein>
    <submittedName>
        <fullName evidence="1">Uncharacterized protein</fullName>
    </submittedName>
</protein>
<name>A0A2H3JPW3_WOLCO</name>
<dbReference type="OMA" id="CEDERVC"/>
<accession>A0A2H3JPW3</accession>
<organism evidence="1 2">
    <name type="scientific">Wolfiporia cocos (strain MD-104)</name>
    <name type="common">Brown rot fungus</name>
    <dbReference type="NCBI Taxonomy" id="742152"/>
    <lineage>
        <taxon>Eukaryota</taxon>
        <taxon>Fungi</taxon>
        <taxon>Dikarya</taxon>
        <taxon>Basidiomycota</taxon>
        <taxon>Agaricomycotina</taxon>
        <taxon>Agaricomycetes</taxon>
        <taxon>Polyporales</taxon>
        <taxon>Phaeolaceae</taxon>
        <taxon>Wolfiporia</taxon>
    </lineage>
</organism>